<sequence length="330" mass="38423">MRSWTTEEEIALFNLVCDHKPAGAVKHKQMDAIIDNINKDVPGSNKFTVADIWAKLATLYDLKRIDYLEDWESESSGESSESETSKKEQDEKIKVEEDKKEDKVKGGKTKEVKIEVPEVEEDEVDEVASPVPEPIKKTTTTRSRSREPRPRRQLRNMTENSGDESSGLSDVESKKEDKEKEEDQESEEEEEEEEEEEQEQEEEEEEEEEEVEQVKEEPKQEEQTKPRRGRRGRKPKAKQNQYRRKEPVRSPNSKKLPSKHHLPNPERRQSQVHSLHAEEHDSSFKKRKVMMTIPKKSLLSKSISRSQLNKLLDVLVEVDELLVRNSISLL</sequence>
<feature type="compositionally biased region" description="Acidic residues" evidence="1">
    <location>
        <begin position="117"/>
        <end position="126"/>
    </location>
</feature>
<dbReference type="AlphaFoldDB" id="G3AHU3"/>
<organism evidence="3">
    <name type="scientific">Spathaspora passalidarum (strain NRRL Y-27907 / 11-Y1)</name>
    <dbReference type="NCBI Taxonomy" id="619300"/>
    <lineage>
        <taxon>Eukaryota</taxon>
        <taxon>Fungi</taxon>
        <taxon>Dikarya</taxon>
        <taxon>Ascomycota</taxon>
        <taxon>Saccharomycotina</taxon>
        <taxon>Pichiomycetes</taxon>
        <taxon>Debaryomycetaceae</taxon>
        <taxon>Spathaspora</taxon>
    </lineage>
</organism>
<dbReference type="GO" id="GO:0005634">
    <property type="term" value="C:nucleus"/>
    <property type="evidence" value="ECO:0007669"/>
    <property type="project" value="InterPro"/>
</dbReference>
<dbReference type="InterPro" id="IPR012423">
    <property type="entry name" value="Eaf7/MRGBP"/>
</dbReference>
<dbReference type="Pfam" id="PF07904">
    <property type="entry name" value="Eaf7"/>
    <property type="match status" value="1"/>
</dbReference>
<feature type="compositionally biased region" description="Polar residues" evidence="1">
    <location>
        <begin position="155"/>
        <end position="168"/>
    </location>
</feature>
<dbReference type="EMBL" id="GL996500">
    <property type="protein sequence ID" value="EGW34257.1"/>
    <property type="molecule type" value="Genomic_DNA"/>
</dbReference>
<dbReference type="GO" id="GO:0006355">
    <property type="term" value="P:regulation of DNA-templated transcription"/>
    <property type="evidence" value="ECO:0007669"/>
    <property type="project" value="InterPro"/>
</dbReference>
<keyword evidence="3" id="KW-1185">Reference proteome</keyword>
<proteinExistence type="predicted"/>
<dbReference type="RefSeq" id="XP_007373841.1">
    <property type="nucleotide sequence ID" value="XM_007373779.1"/>
</dbReference>
<feature type="compositionally biased region" description="Basic and acidic residues" evidence="1">
    <location>
        <begin position="263"/>
        <end position="284"/>
    </location>
</feature>
<feature type="compositionally biased region" description="Basic residues" evidence="1">
    <location>
        <begin position="226"/>
        <end position="237"/>
    </location>
</feature>
<feature type="region of interest" description="Disordered" evidence="1">
    <location>
        <begin position="71"/>
        <end position="286"/>
    </location>
</feature>
<dbReference type="Proteomes" id="UP000000709">
    <property type="component" value="Unassembled WGS sequence"/>
</dbReference>
<reference evidence="2 3" key="1">
    <citation type="journal article" date="2011" name="Proc. Natl. Acad. Sci. U.S.A.">
        <title>Comparative genomics of xylose-fermenting fungi for enhanced biofuel production.</title>
        <authorList>
            <person name="Wohlbach D.J."/>
            <person name="Kuo A."/>
            <person name="Sato T.K."/>
            <person name="Potts K.M."/>
            <person name="Salamov A.A."/>
            <person name="LaButti K.M."/>
            <person name="Sun H."/>
            <person name="Clum A."/>
            <person name="Pangilinan J.L."/>
            <person name="Lindquist E.A."/>
            <person name="Lucas S."/>
            <person name="Lapidus A."/>
            <person name="Jin M."/>
            <person name="Gunawan C."/>
            <person name="Balan V."/>
            <person name="Dale B.E."/>
            <person name="Jeffries T.W."/>
            <person name="Zinkel R."/>
            <person name="Barry K.W."/>
            <person name="Grigoriev I.V."/>
            <person name="Gasch A.P."/>
        </authorList>
    </citation>
    <scope>NUCLEOTIDE SEQUENCE [LARGE SCALE GENOMIC DNA]</scope>
    <source>
        <strain evidence="3">NRRL Y-27907 / 11-Y1</strain>
    </source>
</reference>
<protein>
    <submittedName>
        <fullName evidence="2">Uncharacterized protein</fullName>
    </submittedName>
</protein>
<evidence type="ECO:0000256" key="1">
    <source>
        <dbReference type="SAM" id="MobiDB-lite"/>
    </source>
</evidence>
<gene>
    <name evidence="2" type="ORF">SPAPADRAFT_59681</name>
</gene>
<dbReference type="STRING" id="619300.G3AHU3"/>
<dbReference type="eggNOG" id="KOG4051">
    <property type="taxonomic scope" value="Eukaryota"/>
</dbReference>
<feature type="compositionally biased region" description="Acidic residues" evidence="1">
    <location>
        <begin position="179"/>
        <end position="211"/>
    </location>
</feature>
<dbReference type="OrthoDB" id="5595141at2759"/>
<evidence type="ECO:0000313" key="3">
    <source>
        <dbReference type="Proteomes" id="UP000000709"/>
    </source>
</evidence>
<dbReference type="GeneID" id="18873023"/>
<dbReference type="KEGG" id="spaa:SPAPADRAFT_59681"/>
<dbReference type="OMA" id="FTASEIW"/>
<feature type="compositionally biased region" description="Basic and acidic residues" evidence="1">
    <location>
        <begin position="212"/>
        <end position="225"/>
    </location>
</feature>
<dbReference type="HOGENOM" id="CLU_842406_0_0_1"/>
<evidence type="ECO:0000313" key="2">
    <source>
        <dbReference type="EMBL" id="EGW34257.1"/>
    </source>
</evidence>
<accession>G3AHU3</accession>
<dbReference type="GO" id="GO:0043189">
    <property type="term" value="C:H4/H2A histone acetyltransferase complex"/>
    <property type="evidence" value="ECO:0007669"/>
    <property type="project" value="InterPro"/>
</dbReference>
<name>G3AHU3_SPAPN</name>
<feature type="compositionally biased region" description="Basic and acidic residues" evidence="1">
    <location>
        <begin position="83"/>
        <end position="116"/>
    </location>
</feature>
<dbReference type="InParanoid" id="G3AHU3"/>